<protein>
    <submittedName>
        <fullName evidence="10">Membrane-bound polysaccharide biosynthesis protein</fullName>
    </submittedName>
</protein>
<feature type="domain" description="Polysaccharide chain length determinant N-terminal" evidence="9">
    <location>
        <begin position="16"/>
        <end position="95"/>
    </location>
</feature>
<feature type="transmembrane region" description="Helical" evidence="8">
    <location>
        <begin position="31"/>
        <end position="50"/>
    </location>
</feature>
<evidence type="ECO:0000256" key="4">
    <source>
        <dbReference type="ARBA" id="ARBA00022692"/>
    </source>
</evidence>
<dbReference type="GO" id="GO:0005886">
    <property type="term" value="C:plasma membrane"/>
    <property type="evidence" value="ECO:0007669"/>
    <property type="project" value="UniProtKB-SubCell"/>
</dbReference>
<sequence length="506" mass="54279">MTTSKTSESSASAPLLDLQALVVAVRRRRRLWCSLALLGLLVGGAVAVLLPPPPTAVTKVLVAHKEDQPNDTGTLIRTDVALLQTTRIADKALRSLESPEKPEDFMQDYRGTGLTNNVLQITVTGDSDAQAVARAKALADAFVADHVRRMRETAKTESKALLDQRDRMRDELTRVNEEIGDRSPESDPKASAGIESLFARRAELNSRIAEFDQRAAEARTGTPKVVSGTQIVDAPRAVRYSLPKAAVTDAAIGLVLGLVLGLALAAVGTVVADRPVLRREIAANLGASVIAELPRRSGRLWQRRRTRAARIRLTTSLARAVRDSAEPVSLLELGCARSTSAIALDVAGALAADGPVVIVDGLPGQQLAGRRPKPGDPTVVGGERAAAVPDQERRLGVGSVAPGTAWTDLQYLGTQTVLVVRAGHGSAAWLHTVARQLADQRIPVIGVVLIDPDPRDRTDGTLWDGLHIALRGHGERPARQNVKDRLRTERLPMWAARVPDSDQEAR</sequence>
<proteinExistence type="inferred from homology"/>
<dbReference type="EMBL" id="AP019620">
    <property type="protein sequence ID" value="BBJ45249.1"/>
    <property type="molecule type" value="Genomic_DNA"/>
</dbReference>
<dbReference type="AlphaFoldDB" id="A0A499V8F4"/>
<dbReference type="InterPro" id="IPR003856">
    <property type="entry name" value="LPS_length_determ_N"/>
</dbReference>
<evidence type="ECO:0000256" key="5">
    <source>
        <dbReference type="ARBA" id="ARBA00022989"/>
    </source>
</evidence>
<evidence type="ECO:0000256" key="7">
    <source>
        <dbReference type="SAM" id="Coils"/>
    </source>
</evidence>
<dbReference type="Proteomes" id="UP000463951">
    <property type="component" value="Chromosome"/>
</dbReference>
<keyword evidence="5 8" id="KW-1133">Transmembrane helix</keyword>
<evidence type="ECO:0000256" key="6">
    <source>
        <dbReference type="ARBA" id="ARBA00023136"/>
    </source>
</evidence>
<name>A0A499V8F4_9ACTN</name>
<comment type="subcellular location">
    <subcellularLocation>
        <location evidence="1">Cell membrane</location>
        <topology evidence="1">Multi-pass membrane protein</topology>
    </subcellularLocation>
</comment>
<evidence type="ECO:0000256" key="3">
    <source>
        <dbReference type="ARBA" id="ARBA00022475"/>
    </source>
</evidence>
<evidence type="ECO:0000256" key="8">
    <source>
        <dbReference type="SAM" id="Phobius"/>
    </source>
</evidence>
<accession>A0A499V8F4</accession>
<comment type="similarity">
    <text evidence="2">Belongs to the CpsC/CapA family.</text>
</comment>
<evidence type="ECO:0000259" key="9">
    <source>
        <dbReference type="Pfam" id="PF02706"/>
    </source>
</evidence>
<dbReference type="PANTHER" id="PTHR32309:SF31">
    <property type="entry name" value="CAPSULAR EXOPOLYSACCHARIDE FAMILY"/>
    <property type="match status" value="1"/>
</dbReference>
<keyword evidence="3" id="KW-1003">Cell membrane</keyword>
<evidence type="ECO:0000313" key="11">
    <source>
        <dbReference type="Proteomes" id="UP000463951"/>
    </source>
</evidence>
<feature type="transmembrane region" description="Helical" evidence="8">
    <location>
        <begin position="250"/>
        <end position="272"/>
    </location>
</feature>
<feature type="coiled-coil region" evidence="7">
    <location>
        <begin position="151"/>
        <end position="214"/>
    </location>
</feature>
<organism evidence="10 11">
    <name type="scientific">Streptomyces antimycoticus</name>
    <dbReference type="NCBI Taxonomy" id="68175"/>
    <lineage>
        <taxon>Bacteria</taxon>
        <taxon>Bacillati</taxon>
        <taxon>Actinomycetota</taxon>
        <taxon>Actinomycetes</taxon>
        <taxon>Kitasatosporales</taxon>
        <taxon>Streptomycetaceae</taxon>
        <taxon>Streptomyces</taxon>
        <taxon>Streptomyces violaceusniger group</taxon>
    </lineage>
</organism>
<evidence type="ECO:0000256" key="1">
    <source>
        <dbReference type="ARBA" id="ARBA00004651"/>
    </source>
</evidence>
<evidence type="ECO:0000313" key="10">
    <source>
        <dbReference type="EMBL" id="BBJ45249.1"/>
    </source>
</evidence>
<reference evidence="10 11" key="1">
    <citation type="journal article" date="2020" name="Int. J. Syst. Evol. Microbiol.">
        <title>Reclassification of Streptomyces castelarensis and Streptomyces sporoclivatus as later heterotypic synonyms of Streptomyces antimycoticus.</title>
        <authorList>
            <person name="Komaki H."/>
            <person name="Tamura T."/>
        </authorList>
    </citation>
    <scope>NUCLEOTIDE SEQUENCE [LARGE SCALE GENOMIC DNA]</scope>
    <source>
        <strain evidence="10 11">NBRC 100767</strain>
    </source>
</reference>
<evidence type="ECO:0000256" key="2">
    <source>
        <dbReference type="ARBA" id="ARBA00006683"/>
    </source>
</evidence>
<keyword evidence="4 8" id="KW-0812">Transmembrane</keyword>
<dbReference type="InterPro" id="IPR050445">
    <property type="entry name" value="Bact_polysacc_biosynth/exp"/>
</dbReference>
<dbReference type="Pfam" id="PF02706">
    <property type="entry name" value="Wzz"/>
    <property type="match status" value="1"/>
</dbReference>
<keyword evidence="7" id="KW-0175">Coiled coil</keyword>
<gene>
    <name evidence="10" type="ORF">SSPO_079670</name>
</gene>
<dbReference type="PANTHER" id="PTHR32309">
    <property type="entry name" value="TYROSINE-PROTEIN KINASE"/>
    <property type="match status" value="1"/>
</dbReference>
<keyword evidence="6 8" id="KW-0472">Membrane</keyword>